<dbReference type="Gene3D" id="2.60.120.630">
    <property type="entry name" value="mth639 domain like"/>
    <property type="match status" value="1"/>
</dbReference>
<gene>
    <name evidence="1" type="ordered locus">LS215_0040</name>
</gene>
<dbReference type="EMBL" id="CP001399">
    <property type="protein sequence ID" value="ACP34194.1"/>
    <property type="molecule type" value="Genomic_DNA"/>
</dbReference>
<dbReference type="GeneID" id="31538488"/>
<dbReference type="PANTHER" id="PTHR40696">
    <property type="entry name" value="DUF371 FAMILY PROTEIN"/>
    <property type="match status" value="1"/>
</dbReference>
<dbReference type="AlphaFoldDB" id="C3MJB6"/>
<dbReference type="Proteomes" id="UP000001747">
    <property type="component" value="Chromosome"/>
</dbReference>
<sequence length="161" mass="18455">MIAIDKIKIKGHYNIRGLHKTTLEITKDHYLTTRGDCIIGILANKGARDLSESFKKIARNDERFIYAVIRVKELFDIIHGRGSSKFTFENQNKIIFRKSTFIEGSTVMIRSDKAARDINREIINLLKTEVEGEVHILASDNPLEDKEILRIVVDLNPLSFT</sequence>
<dbReference type="RefSeq" id="WP_012710219.1">
    <property type="nucleotide sequence ID" value="NC_012589.1"/>
</dbReference>
<protein>
    <recommendedName>
        <fullName evidence="3">DUF371 domain-containing protein</fullName>
    </recommendedName>
</protein>
<reference evidence="1 2" key="1">
    <citation type="journal article" date="2009" name="Proc. Natl. Acad. Sci. U.S.A.">
        <title>Biogeography of the Sulfolobus islandicus pan-genome.</title>
        <authorList>
            <person name="Reno M.L."/>
            <person name="Held N.L."/>
            <person name="Fields C.J."/>
            <person name="Burke P.V."/>
            <person name="Whitaker R.J."/>
        </authorList>
    </citation>
    <scope>NUCLEOTIDE SEQUENCE [LARGE SCALE GENOMIC DNA]</scope>
    <source>
        <strain evidence="2">L.S.2.15 / Lassen #1</strain>
    </source>
</reference>
<dbReference type="Pfam" id="PF04027">
    <property type="entry name" value="DUF371"/>
    <property type="match status" value="1"/>
</dbReference>
<dbReference type="InterPro" id="IPR007171">
    <property type="entry name" value="DUF371"/>
</dbReference>
<proteinExistence type="predicted"/>
<name>C3MJB6_SACI2</name>
<dbReference type="InterPro" id="IPR023131">
    <property type="entry name" value="Mth639-like_dom_sf"/>
</dbReference>
<evidence type="ECO:0000313" key="1">
    <source>
        <dbReference type="EMBL" id="ACP34194.1"/>
    </source>
</evidence>
<dbReference type="OrthoDB" id="9265at2157"/>
<evidence type="ECO:0008006" key="3">
    <source>
        <dbReference type="Google" id="ProtNLM"/>
    </source>
</evidence>
<dbReference type="HOGENOM" id="CLU_135994_0_0_2"/>
<dbReference type="KEGG" id="sis:LS215_0040"/>
<evidence type="ECO:0000313" key="2">
    <source>
        <dbReference type="Proteomes" id="UP000001747"/>
    </source>
</evidence>
<dbReference type="PANTHER" id="PTHR40696:SF1">
    <property type="entry name" value="DUF371 DOMAIN-CONTAINING PROTEIN"/>
    <property type="match status" value="1"/>
</dbReference>
<accession>C3MJB6</accession>
<organism evidence="1 2">
    <name type="scientific">Saccharolobus islandicus (strain L.S.2.15 / Lassen #1)</name>
    <name type="common">Sulfolobus islandicus</name>
    <dbReference type="NCBI Taxonomy" id="429572"/>
    <lineage>
        <taxon>Archaea</taxon>
        <taxon>Thermoproteota</taxon>
        <taxon>Thermoprotei</taxon>
        <taxon>Sulfolobales</taxon>
        <taxon>Sulfolobaceae</taxon>
        <taxon>Saccharolobus</taxon>
    </lineage>
</organism>